<keyword evidence="6" id="KW-1185">Reference proteome</keyword>
<protein>
    <submittedName>
        <fullName evidence="5">GntR family transcriptional regulator</fullName>
    </submittedName>
</protein>
<keyword evidence="3" id="KW-0804">Transcription</keyword>
<dbReference type="PANTHER" id="PTHR43537">
    <property type="entry name" value="TRANSCRIPTIONAL REGULATOR, GNTR FAMILY"/>
    <property type="match status" value="1"/>
</dbReference>
<sequence length="233" mass="26944">MFSPIKSTKVYEQVIEQIKNMIDQGMLKKGDKLPSERSLVQQLEVSRASIREALRALEVIGLIDCRQGEGSYIKASFQDNLFEPLSIMFMLEGSNQEEIWELRKIMEVEAAGLASKRITDEQLIELKELTQKFINCDDEDINSEIDKKFHYKIAECSGNVLIFDILKTVSTLVDHFIKDARKLIIVHEGNKEILFSQHNEIYLAMERHSSSDARKAMREHLDFANKYKSERTI</sequence>
<dbReference type="PROSITE" id="PS50949">
    <property type="entry name" value="HTH_GNTR"/>
    <property type="match status" value="1"/>
</dbReference>
<dbReference type="Gene3D" id="1.20.120.530">
    <property type="entry name" value="GntR ligand-binding domain-like"/>
    <property type="match status" value="1"/>
</dbReference>
<dbReference type="InterPro" id="IPR011711">
    <property type="entry name" value="GntR_C"/>
</dbReference>
<dbReference type="InterPro" id="IPR008920">
    <property type="entry name" value="TF_FadR/GntR_C"/>
</dbReference>
<feature type="domain" description="HTH gntR-type" evidence="4">
    <location>
        <begin position="8"/>
        <end position="76"/>
    </location>
</feature>
<dbReference type="Gene3D" id="1.10.10.10">
    <property type="entry name" value="Winged helix-like DNA-binding domain superfamily/Winged helix DNA-binding domain"/>
    <property type="match status" value="1"/>
</dbReference>
<organism evidence="5 6">
    <name type="scientific">Clostridium estertheticum subsp. estertheticum</name>
    <dbReference type="NCBI Taxonomy" id="1552"/>
    <lineage>
        <taxon>Bacteria</taxon>
        <taxon>Bacillati</taxon>
        <taxon>Bacillota</taxon>
        <taxon>Clostridia</taxon>
        <taxon>Eubacteriales</taxon>
        <taxon>Clostridiaceae</taxon>
        <taxon>Clostridium</taxon>
    </lineage>
</organism>
<evidence type="ECO:0000256" key="1">
    <source>
        <dbReference type="ARBA" id="ARBA00023015"/>
    </source>
</evidence>
<evidence type="ECO:0000313" key="6">
    <source>
        <dbReference type="Proteomes" id="UP000182569"/>
    </source>
</evidence>
<gene>
    <name evidence="5" type="ORF">A7L45_05740</name>
</gene>
<accession>A0A1J0GML6</accession>
<dbReference type="Pfam" id="PF07729">
    <property type="entry name" value="FCD"/>
    <property type="match status" value="1"/>
</dbReference>
<dbReference type="STRING" id="1552.A7L45_05740"/>
<dbReference type="SUPFAM" id="SSF48008">
    <property type="entry name" value="GntR ligand-binding domain-like"/>
    <property type="match status" value="1"/>
</dbReference>
<evidence type="ECO:0000256" key="2">
    <source>
        <dbReference type="ARBA" id="ARBA00023125"/>
    </source>
</evidence>
<keyword evidence="2" id="KW-0238">DNA-binding</keyword>
<dbReference type="SMART" id="SM00895">
    <property type="entry name" value="FCD"/>
    <property type="match status" value="1"/>
</dbReference>
<evidence type="ECO:0000313" key="5">
    <source>
        <dbReference type="EMBL" id="APC42595.1"/>
    </source>
</evidence>
<dbReference type="Pfam" id="PF00392">
    <property type="entry name" value="GntR"/>
    <property type="match status" value="1"/>
</dbReference>
<dbReference type="InterPro" id="IPR000524">
    <property type="entry name" value="Tscrpt_reg_HTH_GntR"/>
</dbReference>
<proteinExistence type="predicted"/>
<dbReference type="PANTHER" id="PTHR43537:SF43">
    <property type="entry name" value="GNTR-FAMILY TRANSCRIPTIONAL REGULATOR"/>
    <property type="match status" value="1"/>
</dbReference>
<dbReference type="AlphaFoldDB" id="A0A1J0GML6"/>
<evidence type="ECO:0000259" key="4">
    <source>
        <dbReference type="PROSITE" id="PS50949"/>
    </source>
</evidence>
<dbReference type="SUPFAM" id="SSF46785">
    <property type="entry name" value="Winged helix' DNA-binding domain"/>
    <property type="match status" value="1"/>
</dbReference>
<dbReference type="EMBL" id="CP015756">
    <property type="protein sequence ID" value="APC42595.1"/>
    <property type="molecule type" value="Genomic_DNA"/>
</dbReference>
<dbReference type="InterPro" id="IPR036390">
    <property type="entry name" value="WH_DNA-bd_sf"/>
</dbReference>
<dbReference type="OrthoDB" id="9799482at2"/>
<dbReference type="Proteomes" id="UP000182569">
    <property type="component" value="Chromosome"/>
</dbReference>
<dbReference type="RefSeq" id="WP_071614882.1">
    <property type="nucleotide sequence ID" value="NZ_CP015756.1"/>
</dbReference>
<dbReference type="CDD" id="cd07377">
    <property type="entry name" value="WHTH_GntR"/>
    <property type="match status" value="1"/>
</dbReference>
<dbReference type="PRINTS" id="PR00035">
    <property type="entry name" value="HTHGNTR"/>
</dbReference>
<dbReference type="SMART" id="SM00345">
    <property type="entry name" value="HTH_GNTR"/>
    <property type="match status" value="1"/>
</dbReference>
<dbReference type="GO" id="GO:0003700">
    <property type="term" value="F:DNA-binding transcription factor activity"/>
    <property type="evidence" value="ECO:0007669"/>
    <property type="project" value="InterPro"/>
</dbReference>
<dbReference type="KEGG" id="ceu:A7L45_05740"/>
<dbReference type="GO" id="GO:0003677">
    <property type="term" value="F:DNA binding"/>
    <property type="evidence" value="ECO:0007669"/>
    <property type="project" value="UniProtKB-KW"/>
</dbReference>
<reference evidence="6" key="1">
    <citation type="journal article" date="2016" name="Front. Microbiol.">
        <title>Complete Genome Sequence of Clostridium estertheticum DSM 8809, a Microbe Identified in Spoiled Vacuum Packed Beef.</title>
        <authorList>
            <person name="Yu Z."/>
            <person name="Gunn L."/>
            <person name="Brennan E."/>
            <person name="Reid R."/>
            <person name="Wall P.G."/>
            <person name="Gaora O.P."/>
            <person name="Hurley D."/>
            <person name="Bolton D."/>
            <person name="Fanning S."/>
        </authorList>
    </citation>
    <scope>NUCLEOTIDE SEQUENCE [LARGE SCALE GENOMIC DNA]</scope>
    <source>
        <strain evidence="6">DSM 8809</strain>
    </source>
</reference>
<dbReference type="InterPro" id="IPR036388">
    <property type="entry name" value="WH-like_DNA-bd_sf"/>
</dbReference>
<evidence type="ECO:0000256" key="3">
    <source>
        <dbReference type="ARBA" id="ARBA00023163"/>
    </source>
</evidence>
<keyword evidence="1" id="KW-0805">Transcription regulation</keyword>
<name>A0A1J0GML6_9CLOT</name>